<dbReference type="Pfam" id="PF04066">
    <property type="entry name" value="MrpF_PhaF"/>
    <property type="match status" value="1"/>
</dbReference>
<feature type="transmembrane region" description="Helical" evidence="8">
    <location>
        <begin position="30"/>
        <end position="50"/>
    </location>
</feature>
<reference evidence="9 10" key="1">
    <citation type="submission" date="2014-03" db="EMBL/GenBank/DDBJ databases">
        <title>Bradyrhizobium valentinum sp. nov., isolated from effective nodules of Lupinus mariae-josephae, a lupine endemic of basic-lime soils in Eastern Spain.</title>
        <authorList>
            <person name="Duran D."/>
            <person name="Rey L."/>
            <person name="Navarro A."/>
            <person name="Busquets A."/>
            <person name="Imperial J."/>
            <person name="Ruiz-Argueso T."/>
        </authorList>
    </citation>
    <scope>NUCLEOTIDE SEQUENCE [LARGE SCALE GENOMIC DNA]</scope>
    <source>
        <strain evidence="9 10">Ro19</strain>
    </source>
</reference>
<keyword evidence="6 8" id="KW-1133">Transmembrane helix</keyword>
<dbReference type="OrthoDB" id="9800226at2"/>
<evidence type="ECO:0000256" key="8">
    <source>
        <dbReference type="SAM" id="Phobius"/>
    </source>
</evidence>
<keyword evidence="4" id="KW-1003">Cell membrane</keyword>
<comment type="subcellular location">
    <subcellularLocation>
        <location evidence="1">Cell membrane</location>
        <topology evidence="1">Multi-pass membrane protein</topology>
    </subcellularLocation>
</comment>
<name>A0A0R3NFY6_9BRAD</name>
<evidence type="ECO:0000313" key="10">
    <source>
        <dbReference type="Proteomes" id="UP000052023"/>
    </source>
</evidence>
<dbReference type="GO" id="GO:0015385">
    <property type="term" value="F:sodium:proton antiporter activity"/>
    <property type="evidence" value="ECO:0007669"/>
    <property type="project" value="TreeGrafter"/>
</dbReference>
<keyword evidence="10" id="KW-1185">Reference proteome</keyword>
<evidence type="ECO:0000256" key="4">
    <source>
        <dbReference type="ARBA" id="ARBA00022475"/>
    </source>
</evidence>
<evidence type="ECO:0000256" key="5">
    <source>
        <dbReference type="ARBA" id="ARBA00022692"/>
    </source>
</evidence>
<dbReference type="AlphaFoldDB" id="A0A0R3NFY6"/>
<evidence type="ECO:0000256" key="7">
    <source>
        <dbReference type="ARBA" id="ARBA00023136"/>
    </source>
</evidence>
<keyword evidence="7 8" id="KW-0472">Membrane</keyword>
<evidence type="ECO:0000256" key="3">
    <source>
        <dbReference type="ARBA" id="ARBA00022448"/>
    </source>
</evidence>
<evidence type="ECO:0000256" key="2">
    <source>
        <dbReference type="ARBA" id="ARBA00009212"/>
    </source>
</evidence>
<evidence type="ECO:0000256" key="6">
    <source>
        <dbReference type="ARBA" id="ARBA00022989"/>
    </source>
</evidence>
<dbReference type="GO" id="GO:0005886">
    <property type="term" value="C:plasma membrane"/>
    <property type="evidence" value="ECO:0007669"/>
    <property type="project" value="UniProtKB-SubCell"/>
</dbReference>
<dbReference type="PANTHER" id="PTHR34702:SF1">
    <property type="entry name" value="NA(+)_H(+) ANTIPORTER SUBUNIT F"/>
    <property type="match status" value="1"/>
</dbReference>
<dbReference type="Proteomes" id="UP000052023">
    <property type="component" value="Unassembled WGS sequence"/>
</dbReference>
<keyword evidence="5 8" id="KW-0812">Transmembrane</keyword>
<protein>
    <submittedName>
        <fullName evidence="9">pH regulation protein F</fullName>
    </submittedName>
</protein>
<sequence length="93" mass="9744">MFAAAAAAILVAIALAITRAIKGPTVFDRVLAGNAVGNLAIVLLAVVGFLTERPEFLDVGLTYGLLNLIGTLAVLKFFRHGDLAYGAEEERTS</sequence>
<evidence type="ECO:0000313" key="9">
    <source>
        <dbReference type="EMBL" id="KRR29037.1"/>
    </source>
</evidence>
<dbReference type="InterPro" id="IPR007208">
    <property type="entry name" value="MrpF/PhaF-like"/>
</dbReference>
<organism evidence="9 10">
    <name type="scientific">Bradyrhizobium retamae</name>
    <dbReference type="NCBI Taxonomy" id="1300035"/>
    <lineage>
        <taxon>Bacteria</taxon>
        <taxon>Pseudomonadati</taxon>
        <taxon>Pseudomonadota</taxon>
        <taxon>Alphaproteobacteria</taxon>
        <taxon>Hyphomicrobiales</taxon>
        <taxon>Nitrobacteraceae</taxon>
        <taxon>Bradyrhizobium</taxon>
    </lineage>
</organism>
<dbReference type="RefSeq" id="WP_057842375.1">
    <property type="nucleotide sequence ID" value="NZ_LLYA01000046.1"/>
</dbReference>
<comment type="similarity">
    <text evidence="2">Belongs to the CPA3 antiporters (TC 2.A.63) subunit F family.</text>
</comment>
<dbReference type="EMBL" id="LLYA01000046">
    <property type="protein sequence ID" value="KRR29037.1"/>
    <property type="molecule type" value="Genomic_DNA"/>
</dbReference>
<dbReference type="PANTHER" id="PTHR34702">
    <property type="entry name" value="NA(+)/H(+) ANTIPORTER SUBUNIT F1"/>
    <property type="match status" value="1"/>
</dbReference>
<accession>A0A0R3NFY6</accession>
<comment type="caution">
    <text evidence="9">The sequence shown here is derived from an EMBL/GenBank/DDBJ whole genome shotgun (WGS) entry which is preliminary data.</text>
</comment>
<keyword evidence="3" id="KW-0813">Transport</keyword>
<proteinExistence type="inferred from homology"/>
<feature type="transmembrane region" description="Helical" evidence="8">
    <location>
        <begin position="57"/>
        <end position="78"/>
    </location>
</feature>
<evidence type="ECO:0000256" key="1">
    <source>
        <dbReference type="ARBA" id="ARBA00004651"/>
    </source>
</evidence>
<gene>
    <name evidence="9" type="ORF">CQ13_17965</name>
</gene>